<sequence>MKRYINKLLFPIILGVSLSACQQDQDTNANRFYTPLSGATCQQRVLEEVTGSTADRCPGVANYQLDILYDDNRMSLDIITPDQNTHPLNLWDILPSGSSSLASNAEWRMKDGKPFALIVRVDTTDQSNINNPVRSSHLMISKITQSQICVVDKINAAQEKATEEANQVADNAANKPCLPTE</sequence>
<dbReference type="OrthoDB" id="70361at2"/>
<dbReference type="RefSeq" id="WP_115460329.1">
    <property type="nucleotide sequence ID" value="NZ_QRAP01000014.1"/>
</dbReference>
<comment type="caution">
    <text evidence="2">The sequence shown here is derived from an EMBL/GenBank/DDBJ whole genome shotgun (WGS) entry which is preliminary data.</text>
</comment>
<evidence type="ECO:0000313" key="3">
    <source>
        <dbReference type="Proteomes" id="UP000254848"/>
    </source>
</evidence>
<name>A0A370Q6X9_9GAMM</name>
<evidence type="ECO:0000313" key="2">
    <source>
        <dbReference type="EMBL" id="RDK84138.1"/>
    </source>
</evidence>
<keyword evidence="1" id="KW-0732">Signal</keyword>
<accession>A0A370Q6X9</accession>
<protein>
    <recommendedName>
        <fullName evidence="4">Lipoprotein</fullName>
    </recommendedName>
</protein>
<evidence type="ECO:0000256" key="1">
    <source>
        <dbReference type="SAM" id="SignalP"/>
    </source>
</evidence>
<dbReference type="AlphaFoldDB" id="A0A370Q6X9"/>
<proteinExistence type="predicted"/>
<organism evidence="2 3">
    <name type="scientific">Enterobacillus tribolii</name>
    <dbReference type="NCBI Taxonomy" id="1487935"/>
    <lineage>
        <taxon>Bacteria</taxon>
        <taxon>Pseudomonadati</taxon>
        <taxon>Pseudomonadota</taxon>
        <taxon>Gammaproteobacteria</taxon>
        <taxon>Enterobacterales</taxon>
        <taxon>Hafniaceae</taxon>
        <taxon>Enterobacillus</taxon>
    </lineage>
</organism>
<dbReference type="EMBL" id="QRAP01000014">
    <property type="protein sequence ID" value="RDK84138.1"/>
    <property type="molecule type" value="Genomic_DNA"/>
</dbReference>
<feature type="signal peptide" evidence="1">
    <location>
        <begin position="1"/>
        <end position="22"/>
    </location>
</feature>
<dbReference type="Proteomes" id="UP000254848">
    <property type="component" value="Unassembled WGS sequence"/>
</dbReference>
<feature type="chain" id="PRO_5017026259" description="Lipoprotein" evidence="1">
    <location>
        <begin position="23"/>
        <end position="181"/>
    </location>
</feature>
<evidence type="ECO:0008006" key="4">
    <source>
        <dbReference type="Google" id="ProtNLM"/>
    </source>
</evidence>
<reference evidence="2 3" key="1">
    <citation type="submission" date="2018-07" db="EMBL/GenBank/DDBJ databases">
        <title>Genomic Encyclopedia of Type Strains, Phase IV (KMG-IV): sequencing the most valuable type-strain genomes for metagenomic binning, comparative biology and taxonomic classification.</title>
        <authorList>
            <person name="Goeker M."/>
        </authorList>
    </citation>
    <scope>NUCLEOTIDE SEQUENCE [LARGE SCALE GENOMIC DNA]</scope>
    <source>
        <strain evidence="2 3">DSM 103736</strain>
    </source>
</reference>
<keyword evidence="3" id="KW-1185">Reference proteome</keyword>
<gene>
    <name evidence="2" type="ORF">C8D90_11457</name>
</gene>
<dbReference type="PROSITE" id="PS51257">
    <property type="entry name" value="PROKAR_LIPOPROTEIN"/>
    <property type="match status" value="1"/>
</dbReference>